<dbReference type="PANTHER" id="PTHR48228:SF5">
    <property type="entry name" value="ALPHA-METHYLACYL-COA RACEMASE"/>
    <property type="match status" value="1"/>
</dbReference>
<name>A0A235ETV2_9BURK</name>
<dbReference type="Pfam" id="PF02515">
    <property type="entry name" value="CoA_transf_3"/>
    <property type="match status" value="1"/>
</dbReference>
<evidence type="ECO:0000313" key="1">
    <source>
        <dbReference type="EMBL" id="OYD51845.1"/>
    </source>
</evidence>
<dbReference type="SUPFAM" id="SSF89796">
    <property type="entry name" value="CoA-transferase family III (CaiB/BaiF)"/>
    <property type="match status" value="1"/>
</dbReference>
<sequence length="296" mass="30855">MTTTLPQPLRNARVLSLALNLPGPAALMRCARMGAECTKLEPPPPPGYPSADPMGIYSPAAYATLHQGVRVVHAHLKTPEGQAALHAELARTDVLITSFRPSALTKLGLGWDALQSKYPRLSLVRIVGAAAERAEEPGHDLTYLADAGLVTGTEMPPTLYADMGGALMASEAVLQALLERAHTGNGMCIEVALADAAAWLAQPRDWGLTTPEGDVGGHHAGYRIYSCADGRVAVAALEPHFAASLCAAAGLPATGDPVVLRAPATHAAVAAFLRTQTRAQLDALAVAQDIPLHTLA</sequence>
<dbReference type="Gene3D" id="3.30.1540.10">
    <property type="entry name" value="formyl-coa transferase, domain 3"/>
    <property type="match status" value="1"/>
</dbReference>
<dbReference type="InterPro" id="IPR044855">
    <property type="entry name" value="CoA-Trfase_III_dom3_sf"/>
</dbReference>
<comment type="caution">
    <text evidence="1">The sequence shown here is derived from an EMBL/GenBank/DDBJ whole genome shotgun (WGS) entry which is preliminary data.</text>
</comment>
<dbReference type="InterPro" id="IPR023606">
    <property type="entry name" value="CoA-Trfase_III_dom_1_sf"/>
</dbReference>
<keyword evidence="2" id="KW-1185">Reference proteome</keyword>
<keyword evidence="1" id="KW-0808">Transferase</keyword>
<dbReference type="GO" id="GO:0016740">
    <property type="term" value="F:transferase activity"/>
    <property type="evidence" value="ECO:0007669"/>
    <property type="project" value="UniProtKB-KW"/>
</dbReference>
<dbReference type="InterPro" id="IPR050509">
    <property type="entry name" value="CoA-transferase_III"/>
</dbReference>
<dbReference type="PANTHER" id="PTHR48228">
    <property type="entry name" value="SUCCINYL-COA--D-CITRAMALATE COA-TRANSFERASE"/>
    <property type="match status" value="1"/>
</dbReference>
<evidence type="ECO:0000313" key="2">
    <source>
        <dbReference type="Proteomes" id="UP000215441"/>
    </source>
</evidence>
<dbReference type="Proteomes" id="UP000215441">
    <property type="component" value="Unassembled WGS sequence"/>
</dbReference>
<dbReference type="OrthoDB" id="9797653at2"/>
<protein>
    <submittedName>
        <fullName evidence="1">CoA transferase</fullName>
    </submittedName>
</protein>
<accession>A0A235ETV2</accession>
<organism evidence="1 2">
    <name type="scientific">Acidovorax kalamii</name>
    <dbReference type="NCBI Taxonomy" id="2004485"/>
    <lineage>
        <taxon>Bacteria</taxon>
        <taxon>Pseudomonadati</taxon>
        <taxon>Pseudomonadota</taxon>
        <taxon>Betaproteobacteria</taxon>
        <taxon>Burkholderiales</taxon>
        <taxon>Comamonadaceae</taxon>
        <taxon>Acidovorax</taxon>
    </lineage>
</organism>
<dbReference type="InterPro" id="IPR003673">
    <property type="entry name" value="CoA-Trfase_fam_III"/>
</dbReference>
<proteinExistence type="predicted"/>
<dbReference type="RefSeq" id="WP_094286276.1">
    <property type="nucleotide sequence ID" value="NZ_NOIG01000003.1"/>
</dbReference>
<gene>
    <name evidence="1" type="ORF">CBY09_02995</name>
</gene>
<dbReference type="Gene3D" id="3.40.50.10540">
    <property type="entry name" value="Crotonobetainyl-coa:carnitine coa-transferase, domain 1"/>
    <property type="match status" value="1"/>
</dbReference>
<reference evidence="1 2" key="1">
    <citation type="submission" date="2017-07" db="EMBL/GenBank/DDBJ databases">
        <title>Acidovorax KNDSW TSA 6 genome sequence and assembly.</title>
        <authorList>
            <person name="Mayilraj S."/>
        </authorList>
    </citation>
    <scope>NUCLEOTIDE SEQUENCE [LARGE SCALE GENOMIC DNA]</scope>
    <source>
        <strain evidence="1 2">KNDSW-TSA6</strain>
    </source>
</reference>
<dbReference type="AlphaFoldDB" id="A0A235ETV2"/>
<dbReference type="EMBL" id="NOIG01000003">
    <property type="protein sequence ID" value="OYD51845.1"/>
    <property type="molecule type" value="Genomic_DNA"/>
</dbReference>